<evidence type="ECO:0000256" key="4">
    <source>
        <dbReference type="ARBA" id="ARBA00022640"/>
    </source>
</evidence>
<keyword evidence="2" id="KW-0150">Chloroplast</keyword>
<feature type="binding site" evidence="5">
    <location>
        <position position="174"/>
    </location>
    <ligand>
        <name>chlorophyll a</name>
        <dbReference type="ChEBI" id="CHEBI:58416"/>
        <label>1</label>
    </ligand>
</feature>
<dbReference type="Gene3D" id="1.10.3460.10">
    <property type="entry name" value="Chlorophyll a/b binding protein domain"/>
    <property type="match status" value="1"/>
</dbReference>
<evidence type="ECO:0000256" key="3">
    <source>
        <dbReference type="ARBA" id="ARBA00022531"/>
    </source>
</evidence>
<keyword evidence="4" id="KW-0934">Plastid</keyword>
<dbReference type="Pfam" id="PF00504">
    <property type="entry name" value="Chloroa_b-bind"/>
    <property type="match status" value="1"/>
</dbReference>
<dbReference type="OrthoDB" id="423598at2759"/>
<feature type="binding site" evidence="5">
    <location>
        <position position="265"/>
    </location>
    <ligand>
        <name>chlorophyll b</name>
        <dbReference type="ChEBI" id="CHEBI:61721"/>
        <label>5</label>
    </ligand>
</feature>
<feature type="binding site" evidence="5">
    <location>
        <position position="171"/>
    </location>
    <ligand>
        <name>chlorophyll a</name>
        <dbReference type="ChEBI" id="CHEBI:58416"/>
        <label>1</label>
    </ligand>
</feature>
<dbReference type="AlphaFoldDB" id="A0A813D6J1"/>
<dbReference type="GO" id="GO:0009765">
    <property type="term" value="P:photosynthesis, light harvesting"/>
    <property type="evidence" value="ECO:0007669"/>
    <property type="project" value="InterPro"/>
</dbReference>
<dbReference type="GO" id="GO:0016168">
    <property type="term" value="F:chlorophyll binding"/>
    <property type="evidence" value="ECO:0007669"/>
    <property type="project" value="UniProtKB-KW"/>
</dbReference>
<dbReference type="EMBL" id="CAJNNV010000964">
    <property type="protein sequence ID" value="CAE8583984.1"/>
    <property type="molecule type" value="Genomic_DNA"/>
</dbReference>
<evidence type="ECO:0000313" key="7">
    <source>
        <dbReference type="Proteomes" id="UP000654075"/>
    </source>
</evidence>
<protein>
    <submittedName>
        <fullName evidence="6">Uncharacterized protein</fullName>
    </submittedName>
</protein>
<feature type="binding site" description="axial binding residue" evidence="5">
    <location>
        <position position="176"/>
    </location>
    <ligand>
        <name>chlorophyll b</name>
        <dbReference type="ChEBI" id="CHEBI:61721"/>
        <label>3</label>
    </ligand>
    <ligandPart>
        <name>Mg</name>
        <dbReference type="ChEBI" id="CHEBI:25107"/>
    </ligandPart>
</feature>
<keyword evidence="3" id="KW-0602">Photosynthesis</keyword>
<dbReference type="GO" id="GO:0009507">
    <property type="term" value="C:chloroplast"/>
    <property type="evidence" value="ECO:0007669"/>
    <property type="project" value="UniProtKB-SubCell"/>
</dbReference>
<comment type="subcellular location">
    <subcellularLocation>
        <location evidence="1">Plastid</location>
        <location evidence="1">Chloroplast</location>
    </subcellularLocation>
</comment>
<dbReference type="Proteomes" id="UP000654075">
    <property type="component" value="Unassembled WGS sequence"/>
</dbReference>
<proteinExistence type="predicted"/>
<organism evidence="6 7">
    <name type="scientific">Polarella glacialis</name>
    <name type="common">Dinoflagellate</name>
    <dbReference type="NCBI Taxonomy" id="89957"/>
    <lineage>
        <taxon>Eukaryota</taxon>
        <taxon>Sar</taxon>
        <taxon>Alveolata</taxon>
        <taxon>Dinophyceae</taxon>
        <taxon>Suessiales</taxon>
        <taxon>Suessiaceae</taxon>
        <taxon>Polarella</taxon>
    </lineage>
</organism>
<keyword evidence="7" id="KW-1185">Reference proteome</keyword>
<comment type="caution">
    <text evidence="6">The sequence shown here is derived from an EMBL/GenBank/DDBJ whole genome shotgun (WGS) entry which is preliminary data.</text>
</comment>
<keyword evidence="5" id="KW-0157">Chromophore</keyword>
<dbReference type="InterPro" id="IPR022796">
    <property type="entry name" value="Chloroa_b-bind"/>
</dbReference>
<feature type="binding site" evidence="5">
    <location>
        <position position="267"/>
    </location>
    <ligand>
        <name>chlorophyll a</name>
        <dbReference type="ChEBI" id="CHEBI:58416"/>
        <label>1</label>
    </ligand>
</feature>
<dbReference type="PROSITE" id="PS51257">
    <property type="entry name" value="PROKAR_LIPOPROTEIN"/>
    <property type="match status" value="1"/>
</dbReference>
<feature type="binding site" evidence="5">
    <location>
        <position position="261"/>
    </location>
    <ligand>
        <name>chlorophyll a</name>
        <dbReference type="ChEBI" id="CHEBI:58416"/>
        <label>1</label>
    </ligand>
</feature>
<dbReference type="PANTHER" id="PTHR21649">
    <property type="entry name" value="CHLOROPHYLL A/B BINDING PROTEIN"/>
    <property type="match status" value="1"/>
</dbReference>
<feature type="binding site" evidence="5">
    <location>
        <position position="262"/>
    </location>
    <ligand>
        <name>chlorophyll a</name>
        <dbReference type="ChEBI" id="CHEBI:58416"/>
        <label>1</label>
    </ligand>
</feature>
<dbReference type="InterPro" id="IPR001344">
    <property type="entry name" value="Chloro_AB-bd_pln"/>
</dbReference>
<evidence type="ECO:0000256" key="1">
    <source>
        <dbReference type="ARBA" id="ARBA00004229"/>
    </source>
</evidence>
<accession>A0A813D6J1</accession>
<reference evidence="6" key="1">
    <citation type="submission" date="2021-02" db="EMBL/GenBank/DDBJ databases">
        <authorList>
            <person name="Dougan E. K."/>
            <person name="Rhodes N."/>
            <person name="Thang M."/>
            <person name="Chan C."/>
        </authorList>
    </citation>
    <scope>NUCLEOTIDE SEQUENCE</scope>
</reference>
<evidence type="ECO:0000256" key="2">
    <source>
        <dbReference type="ARBA" id="ARBA00022528"/>
    </source>
</evidence>
<name>A0A813D6J1_POLGL</name>
<evidence type="ECO:0000313" key="6">
    <source>
        <dbReference type="EMBL" id="CAE8583984.1"/>
    </source>
</evidence>
<dbReference type="GO" id="GO:0016020">
    <property type="term" value="C:membrane"/>
    <property type="evidence" value="ECO:0007669"/>
    <property type="project" value="InterPro"/>
</dbReference>
<feature type="binding site" evidence="5">
    <location>
        <position position="279"/>
    </location>
    <ligand>
        <name>chlorophyll a</name>
        <dbReference type="ChEBI" id="CHEBI:58416"/>
        <label>1</label>
    </ligand>
</feature>
<keyword evidence="5" id="KW-0148">Chlorophyll</keyword>
<evidence type="ECO:0000256" key="5">
    <source>
        <dbReference type="PIRSR" id="PIRSR601344-1"/>
    </source>
</evidence>
<sequence>MFSRHSADRSSKIAAAAAAAVLVAGCCAKTQAFLVASTPIAEHGVPISPTQRLRSQRSDIGASASSISVASVGAAAAVIVTAIAGRTARCHRATHVRRQAAASPKPTEQAMSRALPWMPVPKHLKNNPTEVGFSGDLGFDPLGFAADGYVNEVLQNFGISFDGLRWYRESELMHGRVAMLATFNVILRSSVPGVFNEVVSQASLWEFVQVMAMLEAYRGYRLLFNQDQIAGDLGMGAGPVVGGWKVRWDMTLQELAEKQYKELQNGRLAMLAFAGIGAQYLVTGQPIGFDVAELLRLQTTAVADVAGSGMQGYALTGLGAIIAADGIRRLSGQAEDTSKSNRIAEKALNLTKLSFGVQ</sequence>
<feature type="non-terminal residue" evidence="6">
    <location>
        <position position="1"/>
    </location>
</feature>
<gene>
    <name evidence="6" type="ORF">PGLA1383_LOCUS2929</name>
</gene>
<dbReference type="SUPFAM" id="SSF103511">
    <property type="entry name" value="Chlorophyll a-b binding protein"/>
    <property type="match status" value="1"/>
</dbReference>